<comment type="similarity">
    <text evidence="1">Belongs to the cytidine and deoxycytidylate deaminase family.</text>
</comment>
<dbReference type="Proteomes" id="UP000509379">
    <property type="component" value="Segment"/>
</dbReference>
<feature type="active site" description="Proton donor" evidence="5">
    <location>
        <position position="107"/>
    </location>
</feature>
<dbReference type="InterPro" id="IPR015517">
    <property type="entry name" value="dCMP_deaminase-rel"/>
</dbReference>
<feature type="domain" description="CMP/dCMP-type deaminase" evidence="7">
    <location>
        <begin position="4"/>
        <end position="166"/>
    </location>
</feature>
<dbReference type="InterPro" id="IPR016473">
    <property type="entry name" value="dCMP_deaminase"/>
</dbReference>
<gene>
    <name evidence="8" type="ORF">AXL3_27</name>
</gene>
<evidence type="ECO:0000256" key="1">
    <source>
        <dbReference type="ARBA" id="ARBA00006576"/>
    </source>
</evidence>
<dbReference type="PROSITE" id="PS51747">
    <property type="entry name" value="CYT_DCMP_DEAMINASES_2"/>
    <property type="match status" value="1"/>
</dbReference>
<evidence type="ECO:0000313" key="8">
    <source>
        <dbReference type="EMBL" id="QKW95590.1"/>
    </source>
</evidence>
<sequence>MRISKDEWAMQLALTTAQRSTCCRRMVGAVLLNHAGHVLATGYNGVAAGLPHCNELGVKDTGRQFFGKQLQVVELDPKDPASYPNACSGAFSPSGTNLDGCEAIHAEQNALLQCKDVREIHTCYCTASPCVTCTKLLLNTGCMRVVFIEEYPHPAARDLWIRAGREWVQIVKE</sequence>
<keyword evidence="3" id="KW-0378">Hydrolase</keyword>
<protein>
    <submittedName>
        <fullName evidence="8">dCMP deaminase</fullName>
    </submittedName>
</protein>
<dbReference type="InterPro" id="IPR016192">
    <property type="entry name" value="APOBEC/CMP_deaminase_Zn-bd"/>
</dbReference>
<keyword evidence="9" id="KW-1185">Reference proteome</keyword>
<dbReference type="PANTHER" id="PTHR11086">
    <property type="entry name" value="DEOXYCYTIDYLATE DEAMINASE-RELATED"/>
    <property type="match status" value="1"/>
</dbReference>
<dbReference type="Pfam" id="PF00383">
    <property type="entry name" value="dCMP_cyt_deam_1"/>
    <property type="match status" value="1"/>
</dbReference>
<evidence type="ECO:0000256" key="2">
    <source>
        <dbReference type="ARBA" id="ARBA00022723"/>
    </source>
</evidence>
<dbReference type="SUPFAM" id="SSF53927">
    <property type="entry name" value="Cytidine deaminase-like"/>
    <property type="match status" value="1"/>
</dbReference>
<dbReference type="PIRSF" id="PIRSF006019">
    <property type="entry name" value="dCMP_deaminase"/>
    <property type="match status" value="1"/>
</dbReference>
<evidence type="ECO:0000256" key="3">
    <source>
        <dbReference type="ARBA" id="ARBA00022801"/>
    </source>
</evidence>
<feature type="binding site" evidence="6">
    <location>
        <position position="133"/>
    </location>
    <ligand>
        <name>Zn(2+)</name>
        <dbReference type="ChEBI" id="CHEBI:29105"/>
        <note>catalytic</note>
    </ligand>
</feature>
<feature type="binding site" evidence="6">
    <location>
        <position position="105"/>
    </location>
    <ligand>
        <name>Zn(2+)</name>
        <dbReference type="ChEBI" id="CHEBI:29105"/>
        <note>catalytic</note>
    </ligand>
</feature>
<keyword evidence="2 6" id="KW-0479">Metal-binding</keyword>
<organism evidence="8 9">
    <name type="scientific">Stenotrophomonas phage vB_SmaS-AXL_3</name>
    <dbReference type="NCBI Taxonomy" id="2740427"/>
    <lineage>
        <taxon>Viruses</taxon>
        <taxon>Duplodnaviria</taxon>
        <taxon>Heunggongvirae</taxon>
        <taxon>Uroviricota</taxon>
        <taxon>Caudoviricetes</taxon>
        <taxon>Axeltriavirus</taxon>
        <taxon>Axeltriavirus AXL3</taxon>
    </lineage>
</organism>
<dbReference type="GO" id="GO:0006220">
    <property type="term" value="P:pyrimidine nucleotide metabolic process"/>
    <property type="evidence" value="ECO:0007669"/>
    <property type="project" value="InterPro"/>
</dbReference>
<keyword evidence="4 6" id="KW-0862">Zinc</keyword>
<dbReference type="Gene3D" id="3.40.140.10">
    <property type="entry name" value="Cytidine Deaminase, domain 2"/>
    <property type="match status" value="1"/>
</dbReference>
<evidence type="ECO:0000256" key="6">
    <source>
        <dbReference type="PIRSR" id="PIRSR006019-2"/>
    </source>
</evidence>
<dbReference type="GO" id="GO:0004132">
    <property type="term" value="F:dCMP deaminase activity"/>
    <property type="evidence" value="ECO:0007669"/>
    <property type="project" value="InterPro"/>
</dbReference>
<dbReference type="PANTHER" id="PTHR11086:SF18">
    <property type="entry name" value="DEOXYCYTIDYLATE DEAMINASE"/>
    <property type="match status" value="1"/>
</dbReference>
<dbReference type="InterPro" id="IPR016193">
    <property type="entry name" value="Cytidine_deaminase-like"/>
</dbReference>
<accession>A0A7D4XME4</accession>
<feature type="binding site" evidence="6">
    <location>
        <position position="130"/>
    </location>
    <ligand>
        <name>Zn(2+)</name>
        <dbReference type="ChEBI" id="CHEBI:29105"/>
        <note>catalytic</note>
    </ligand>
</feature>
<dbReference type="GO" id="GO:0008270">
    <property type="term" value="F:zinc ion binding"/>
    <property type="evidence" value="ECO:0007669"/>
    <property type="project" value="InterPro"/>
</dbReference>
<comment type="cofactor">
    <cofactor evidence="6">
        <name>Zn(2+)</name>
        <dbReference type="ChEBI" id="CHEBI:29105"/>
    </cofactor>
</comment>
<dbReference type="EMBL" id="MT536174">
    <property type="protein sequence ID" value="QKW95590.1"/>
    <property type="molecule type" value="Genomic_DNA"/>
</dbReference>
<proteinExistence type="inferred from homology"/>
<evidence type="ECO:0000259" key="7">
    <source>
        <dbReference type="PROSITE" id="PS51747"/>
    </source>
</evidence>
<name>A0A7D4XME4_9CAUD</name>
<dbReference type="PROSITE" id="PS00903">
    <property type="entry name" value="CYT_DCMP_DEAMINASES_1"/>
    <property type="match status" value="1"/>
</dbReference>
<reference evidence="8" key="1">
    <citation type="submission" date="2020-05" db="EMBL/GenBank/DDBJ databases">
        <title>Isolation and characterization of the novel bacteriophage AXL3 against Stenotrophomonas maltophilia.</title>
        <authorList>
            <person name="McCutcheon J.G."/>
            <person name="Lin A."/>
            <person name="Dennis J."/>
        </authorList>
    </citation>
    <scope>NUCLEOTIDE SEQUENCE [LARGE SCALE GENOMIC DNA]</scope>
</reference>
<evidence type="ECO:0000313" key="9">
    <source>
        <dbReference type="Proteomes" id="UP000509379"/>
    </source>
</evidence>
<evidence type="ECO:0000256" key="5">
    <source>
        <dbReference type="PIRSR" id="PIRSR006019-1"/>
    </source>
</evidence>
<dbReference type="InterPro" id="IPR002125">
    <property type="entry name" value="CMP_dCMP_dom"/>
</dbReference>
<evidence type="ECO:0000256" key="4">
    <source>
        <dbReference type="ARBA" id="ARBA00022833"/>
    </source>
</evidence>